<dbReference type="EMBL" id="JAANER010000002">
    <property type="protein sequence ID" value="KAG9193359.1"/>
    <property type="molecule type" value="Genomic_DNA"/>
</dbReference>
<accession>A0AAD4NT43</accession>
<evidence type="ECO:0000313" key="3">
    <source>
        <dbReference type="Proteomes" id="UP001199106"/>
    </source>
</evidence>
<protein>
    <submittedName>
        <fullName evidence="2">Uncharacterized protein</fullName>
    </submittedName>
</protein>
<keyword evidence="3" id="KW-1185">Reference proteome</keyword>
<feature type="region of interest" description="Disordered" evidence="1">
    <location>
        <begin position="23"/>
        <end position="60"/>
    </location>
</feature>
<reference evidence="2" key="1">
    <citation type="submission" date="2021-07" db="EMBL/GenBank/DDBJ databases">
        <title>Genome Resource of American Ginseng Black Spot Pathogen Alternaria panax.</title>
        <authorList>
            <person name="Qiu C."/>
            <person name="Wang W."/>
            <person name="Liu Z."/>
        </authorList>
    </citation>
    <scope>NUCLEOTIDE SEQUENCE</scope>
    <source>
        <strain evidence="2">BNCC115425</strain>
    </source>
</reference>
<gene>
    <name evidence="2" type="ORF">G6011_03394</name>
</gene>
<organism evidence="2 3">
    <name type="scientific">Alternaria panax</name>
    <dbReference type="NCBI Taxonomy" id="48097"/>
    <lineage>
        <taxon>Eukaryota</taxon>
        <taxon>Fungi</taxon>
        <taxon>Dikarya</taxon>
        <taxon>Ascomycota</taxon>
        <taxon>Pezizomycotina</taxon>
        <taxon>Dothideomycetes</taxon>
        <taxon>Pleosporomycetidae</taxon>
        <taxon>Pleosporales</taxon>
        <taxon>Pleosporineae</taxon>
        <taxon>Pleosporaceae</taxon>
        <taxon>Alternaria</taxon>
        <taxon>Alternaria sect. Panax</taxon>
    </lineage>
</organism>
<sequence length="60" mass="6887">MLNYITAELRMRDIEDLALAEANRKNASEESKENNKSVEEKNKDTEDFKPGSWIKKKDGG</sequence>
<dbReference type="AlphaFoldDB" id="A0AAD4NT43"/>
<name>A0AAD4NT43_9PLEO</name>
<comment type="caution">
    <text evidence="2">The sequence shown here is derived from an EMBL/GenBank/DDBJ whole genome shotgun (WGS) entry which is preliminary data.</text>
</comment>
<dbReference type="Proteomes" id="UP001199106">
    <property type="component" value="Unassembled WGS sequence"/>
</dbReference>
<proteinExistence type="predicted"/>
<evidence type="ECO:0000256" key="1">
    <source>
        <dbReference type="SAM" id="MobiDB-lite"/>
    </source>
</evidence>
<evidence type="ECO:0000313" key="2">
    <source>
        <dbReference type="EMBL" id="KAG9193359.1"/>
    </source>
</evidence>